<reference evidence="2" key="1">
    <citation type="submission" date="2023-01" db="EMBL/GenBank/DDBJ databases">
        <title>Genome assembly of the deep-sea coral Lophelia pertusa.</title>
        <authorList>
            <person name="Herrera S."/>
            <person name="Cordes E."/>
        </authorList>
    </citation>
    <scope>NUCLEOTIDE SEQUENCE</scope>
    <source>
        <strain evidence="2">USNM1676648</strain>
        <tissue evidence="2">Polyp</tissue>
    </source>
</reference>
<sequence>MSKDMSDSKEFEFSITTTWNGKPLNHSPVEFKVCAPNETSVRVDVSGPLFNDPGPPPVTSGSPCPELWEYEVAEIFFLGGQEKYLEVELCPHGQHLVLLLNGTRNMVKDKLDLNYTAEIDDVNKTWKGTAIIPLGYFPPEVSKINAYAIHGSGDKRQYEALYPASNEFQTPDFHRLQFFKDFDFKALFPASWIQPESNYWTNK</sequence>
<dbReference type="AlphaFoldDB" id="A0A9X0CWE5"/>
<dbReference type="OrthoDB" id="10056816at2759"/>
<evidence type="ECO:0000256" key="1">
    <source>
        <dbReference type="ARBA" id="ARBA00038085"/>
    </source>
</evidence>
<protein>
    <submittedName>
        <fullName evidence="2">Uncharacterized protein</fullName>
    </submittedName>
</protein>
<proteinExistence type="inferred from homology"/>
<name>A0A9X0CWE5_9CNID</name>
<dbReference type="PANTHER" id="PTHR31475:SF5">
    <property type="entry name" value="UPF0462 PROTEIN C4ORF33 HOMOLOG"/>
    <property type="match status" value="1"/>
</dbReference>
<evidence type="ECO:0000313" key="3">
    <source>
        <dbReference type="Proteomes" id="UP001163046"/>
    </source>
</evidence>
<comment type="caution">
    <text evidence="2">The sequence shown here is derived from an EMBL/GenBank/DDBJ whole genome shotgun (WGS) entry which is preliminary data.</text>
</comment>
<organism evidence="2 3">
    <name type="scientific">Desmophyllum pertusum</name>
    <dbReference type="NCBI Taxonomy" id="174260"/>
    <lineage>
        <taxon>Eukaryota</taxon>
        <taxon>Metazoa</taxon>
        <taxon>Cnidaria</taxon>
        <taxon>Anthozoa</taxon>
        <taxon>Hexacorallia</taxon>
        <taxon>Scleractinia</taxon>
        <taxon>Caryophylliina</taxon>
        <taxon>Caryophylliidae</taxon>
        <taxon>Desmophyllum</taxon>
    </lineage>
</organism>
<gene>
    <name evidence="2" type="ORF">OS493_031991</name>
</gene>
<comment type="similarity">
    <text evidence="1">Belongs to the UPF0462 family.</text>
</comment>
<dbReference type="EMBL" id="MU826388">
    <property type="protein sequence ID" value="KAJ7376843.1"/>
    <property type="molecule type" value="Genomic_DNA"/>
</dbReference>
<evidence type="ECO:0000313" key="2">
    <source>
        <dbReference type="EMBL" id="KAJ7376843.1"/>
    </source>
</evidence>
<dbReference type="Proteomes" id="UP001163046">
    <property type="component" value="Unassembled WGS sequence"/>
</dbReference>
<accession>A0A9X0CWE5</accession>
<dbReference type="Gene3D" id="2.60.40.1190">
    <property type="match status" value="1"/>
</dbReference>
<dbReference type="PANTHER" id="PTHR31475">
    <property type="entry name" value="UPF0462 PROTEIN"/>
    <property type="match status" value="1"/>
</dbReference>
<keyword evidence="3" id="KW-1185">Reference proteome</keyword>